<dbReference type="Proteomes" id="UP001055811">
    <property type="component" value="Linkage Group LG06"/>
</dbReference>
<organism evidence="1 2">
    <name type="scientific">Cichorium intybus</name>
    <name type="common">Chicory</name>
    <dbReference type="NCBI Taxonomy" id="13427"/>
    <lineage>
        <taxon>Eukaryota</taxon>
        <taxon>Viridiplantae</taxon>
        <taxon>Streptophyta</taxon>
        <taxon>Embryophyta</taxon>
        <taxon>Tracheophyta</taxon>
        <taxon>Spermatophyta</taxon>
        <taxon>Magnoliopsida</taxon>
        <taxon>eudicotyledons</taxon>
        <taxon>Gunneridae</taxon>
        <taxon>Pentapetalae</taxon>
        <taxon>asterids</taxon>
        <taxon>campanulids</taxon>
        <taxon>Asterales</taxon>
        <taxon>Asteraceae</taxon>
        <taxon>Cichorioideae</taxon>
        <taxon>Cichorieae</taxon>
        <taxon>Cichoriinae</taxon>
        <taxon>Cichorium</taxon>
    </lineage>
</organism>
<reference evidence="2" key="1">
    <citation type="journal article" date="2022" name="Mol. Ecol. Resour.">
        <title>The genomes of chicory, endive, great burdock and yacon provide insights into Asteraceae palaeo-polyploidization history and plant inulin production.</title>
        <authorList>
            <person name="Fan W."/>
            <person name="Wang S."/>
            <person name="Wang H."/>
            <person name="Wang A."/>
            <person name="Jiang F."/>
            <person name="Liu H."/>
            <person name="Zhao H."/>
            <person name="Xu D."/>
            <person name="Zhang Y."/>
        </authorList>
    </citation>
    <scope>NUCLEOTIDE SEQUENCE [LARGE SCALE GENOMIC DNA]</scope>
    <source>
        <strain evidence="2">cv. Punajuju</strain>
    </source>
</reference>
<keyword evidence="2" id="KW-1185">Reference proteome</keyword>
<name>A0ACB9BKR1_CICIN</name>
<evidence type="ECO:0000313" key="1">
    <source>
        <dbReference type="EMBL" id="KAI3722564.1"/>
    </source>
</evidence>
<evidence type="ECO:0000313" key="2">
    <source>
        <dbReference type="Proteomes" id="UP001055811"/>
    </source>
</evidence>
<reference evidence="1 2" key="2">
    <citation type="journal article" date="2022" name="Mol. Ecol. Resour.">
        <title>The genomes of chicory, endive, great burdock and yacon provide insights into Asteraceae paleo-polyploidization history and plant inulin production.</title>
        <authorList>
            <person name="Fan W."/>
            <person name="Wang S."/>
            <person name="Wang H."/>
            <person name="Wang A."/>
            <person name="Jiang F."/>
            <person name="Liu H."/>
            <person name="Zhao H."/>
            <person name="Xu D."/>
            <person name="Zhang Y."/>
        </authorList>
    </citation>
    <scope>NUCLEOTIDE SEQUENCE [LARGE SCALE GENOMIC DNA]</scope>
    <source>
        <strain evidence="2">cv. Punajuju</strain>
        <tissue evidence="1">Leaves</tissue>
    </source>
</reference>
<protein>
    <submittedName>
        <fullName evidence="1">Uncharacterized protein</fullName>
    </submittedName>
</protein>
<dbReference type="EMBL" id="CM042014">
    <property type="protein sequence ID" value="KAI3722564.1"/>
    <property type="molecule type" value="Genomic_DNA"/>
</dbReference>
<accession>A0ACB9BKR1</accession>
<comment type="caution">
    <text evidence="1">The sequence shown here is derived from an EMBL/GenBank/DDBJ whole genome shotgun (WGS) entry which is preliminary data.</text>
</comment>
<sequence length="157" mass="18164">MRSARGYFRAFNCRTERTICTSSDTFLRTPNLGKTFFKSVNSEDNVVKRLCRENRHEEAINNLCERHRLTEAIQVLDHIERPSPSVYSNLLQLCLQQKALESTKKIHAHIKRSGFLPGVHPVRGNARQGLVFLEYHGIRIRKSWTAQRCSEPVRCNA</sequence>
<gene>
    <name evidence="1" type="ORF">L2E82_33604</name>
</gene>
<proteinExistence type="predicted"/>